<dbReference type="PANTHER" id="PTHR24159:SF5">
    <property type="entry name" value="ANK_REP_REGION DOMAIN-CONTAINING PROTEIN"/>
    <property type="match status" value="1"/>
</dbReference>
<dbReference type="Proteomes" id="UP000179807">
    <property type="component" value="Unassembled WGS sequence"/>
</dbReference>
<dbReference type="SUPFAM" id="SSF48403">
    <property type="entry name" value="Ankyrin repeat"/>
    <property type="match status" value="1"/>
</dbReference>
<gene>
    <name evidence="1" type="ORF">TRFO_25020</name>
</gene>
<comment type="caution">
    <text evidence="1">The sequence shown here is derived from an EMBL/GenBank/DDBJ whole genome shotgun (WGS) entry which is preliminary data.</text>
</comment>
<dbReference type="InterPro" id="IPR036770">
    <property type="entry name" value="Ankyrin_rpt-contain_sf"/>
</dbReference>
<dbReference type="EMBL" id="MLAK01000713">
    <property type="protein sequence ID" value="OHT06850.1"/>
    <property type="molecule type" value="Genomic_DNA"/>
</dbReference>
<keyword evidence="2" id="KW-1185">Reference proteome</keyword>
<dbReference type="GeneID" id="94838787"/>
<dbReference type="AlphaFoldDB" id="A0A1J4K777"/>
<accession>A0A1J4K777</accession>
<evidence type="ECO:0000313" key="1">
    <source>
        <dbReference type="EMBL" id="OHT06850.1"/>
    </source>
</evidence>
<sequence>MDLRNILAQYKDRAENISKIQNIIFSCNVDNFEESKEAILQSPDLLSREPFRHVLASLGVAFNTRPLDSDLIIKLILAVSTKAKEFFNQSELYNIFCVDLSNFFLFQLISNDIISFESLLYIPHNESDDFLVYFAPEFMTHQRIRYENEIKQLMTIDLEEHIVLRAQGVNDSRIAQCIRQDIIDEFVDIVSRTNLPLDSKIPYSLYERCIYISDSPSIIEYAAFFGAVDIFKYLITNKVRPSSNLTYFAVAGGNIEIVHLCEQMKCDFSDAVDAALLFHRDEILDYIFGLGYEYTKKSFLACIEGYNYGHFYNVFNDQTECNNFTLYGDTPLIYSLKHMFAEFGIAFCSLSGVDFNRTDVVFI</sequence>
<evidence type="ECO:0000313" key="2">
    <source>
        <dbReference type="Proteomes" id="UP000179807"/>
    </source>
</evidence>
<evidence type="ECO:0008006" key="3">
    <source>
        <dbReference type="Google" id="ProtNLM"/>
    </source>
</evidence>
<organism evidence="1 2">
    <name type="scientific">Tritrichomonas foetus</name>
    <dbReference type="NCBI Taxonomy" id="1144522"/>
    <lineage>
        <taxon>Eukaryota</taxon>
        <taxon>Metamonada</taxon>
        <taxon>Parabasalia</taxon>
        <taxon>Tritrichomonadida</taxon>
        <taxon>Tritrichomonadidae</taxon>
        <taxon>Tritrichomonas</taxon>
    </lineage>
</organism>
<dbReference type="PANTHER" id="PTHR24159">
    <property type="match status" value="1"/>
</dbReference>
<dbReference type="VEuPathDB" id="TrichDB:TRFO_25020"/>
<proteinExistence type="predicted"/>
<name>A0A1J4K777_9EUKA</name>
<protein>
    <recommendedName>
        <fullName evidence="3">DUF3447 domain-containing protein</fullName>
    </recommendedName>
</protein>
<dbReference type="RefSeq" id="XP_068359986.1">
    <property type="nucleotide sequence ID" value="XM_068504083.1"/>
</dbReference>
<reference evidence="1" key="1">
    <citation type="submission" date="2016-10" db="EMBL/GenBank/DDBJ databases">
        <authorList>
            <person name="Benchimol M."/>
            <person name="Almeida L.G."/>
            <person name="Vasconcelos A.T."/>
            <person name="Perreira-Neves A."/>
            <person name="Rosa I.A."/>
            <person name="Tasca T."/>
            <person name="Bogo M.R."/>
            <person name="de Souza W."/>
        </authorList>
    </citation>
    <scope>NUCLEOTIDE SEQUENCE [LARGE SCALE GENOMIC DNA]</scope>
    <source>
        <strain evidence="1">K</strain>
    </source>
</reference>